<dbReference type="AlphaFoldDB" id="A0A0F9ITB5"/>
<accession>A0A0F9ITB5</accession>
<protein>
    <submittedName>
        <fullName evidence="2">Uncharacterized protein</fullName>
    </submittedName>
</protein>
<proteinExistence type="predicted"/>
<sequence length="78" mass="8662">NLPMDGIIEYVYLYRRAFSTSEIAQLYRTPFMSFQQEPPMTYMGSVAAAPSVGQVIIISSVPPLLFIGGCVLLFRKVA</sequence>
<reference evidence="2" key="1">
    <citation type="journal article" date="2015" name="Nature">
        <title>Complex archaea that bridge the gap between prokaryotes and eukaryotes.</title>
        <authorList>
            <person name="Spang A."/>
            <person name="Saw J.H."/>
            <person name="Jorgensen S.L."/>
            <person name="Zaremba-Niedzwiedzka K."/>
            <person name="Martijn J."/>
            <person name="Lind A.E."/>
            <person name="van Eijk R."/>
            <person name="Schleper C."/>
            <person name="Guy L."/>
            <person name="Ettema T.J."/>
        </authorList>
    </citation>
    <scope>NUCLEOTIDE SEQUENCE</scope>
</reference>
<evidence type="ECO:0000313" key="2">
    <source>
        <dbReference type="EMBL" id="KKM23219.1"/>
    </source>
</evidence>
<keyword evidence="1" id="KW-0472">Membrane</keyword>
<dbReference type="EMBL" id="LAZR01013172">
    <property type="protein sequence ID" value="KKM23219.1"/>
    <property type="molecule type" value="Genomic_DNA"/>
</dbReference>
<keyword evidence="1" id="KW-0812">Transmembrane</keyword>
<organism evidence="2">
    <name type="scientific">marine sediment metagenome</name>
    <dbReference type="NCBI Taxonomy" id="412755"/>
    <lineage>
        <taxon>unclassified sequences</taxon>
        <taxon>metagenomes</taxon>
        <taxon>ecological metagenomes</taxon>
    </lineage>
</organism>
<feature type="transmembrane region" description="Helical" evidence="1">
    <location>
        <begin position="52"/>
        <end position="74"/>
    </location>
</feature>
<gene>
    <name evidence="2" type="ORF">LCGC14_1617390</name>
</gene>
<comment type="caution">
    <text evidence="2">The sequence shown here is derived from an EMBL/GenBank/DDBJ whole genome shotgun (WGS) entry which is preliminary data.</text>
</comment>
<keyword evidence="1" id="KW-1133">Transmembrane helix</keyword>
<name>A0A0F9ITB5_9ZZZZ</name>
<evidence type="ECO:0000256" key="1">
    <source>
        <dbReference type="SAM" id="Phobius"/>
    </source>
</evidence>
<feature type="non-terminal residue" evidence="2">
    <location>
        <position position="1"/>
    </location>
</feature>